<evidence type="ECO:0000313" key="3">
    <source>
        <dbReference type="Proteomes" id="UP000293863"/>
    </source>
</evidence>
<protein>
    <submittedName>
        <fullName evidence="2">XRE family transcriptional regulator</fullName>
    </submittedName>
</protein>
<gene>
    <name evidence="2" type="ORF">EXU28_12000</name>
</gene>
<sequence>MIVCNLPVLLAERRMKVADVVRETGMSKTTLHKLYNGQSTRIDFETIEKLCLLLDVEVGELLKLQKVDLNAKAEN</sequence>
<dbReference type="SMART" id="SM00530">
    <property type="entry name" value="HTH_XRE"/>
    <property type="match status" value="1"/>
</dbReference>
<dbReference type="Pfam" id="PF13443">
    <property type="entry name" value="HTH_26"/>
    <property type="match status" value="1"/>
</dbReference>
<keyword evidence="3" id="KW-1185">Reference proteome</keyword>
<dbReference type="Gene3D" id="1.10.260.40">
    <property type="entry name" value="lambda repressor-like DNA-binding domains"/>
    <property type="match status" value="1"/>
</dbReference>
<organism evidence="2 3">
    <name type="scientific">Acinetobacter wuhouensis</name>
    <dbReference type="NCBI Taxonomy" id="1879050"/>
    <lineage>
        <taxon>Bacteria</taxon>
        <taxon>Pseudomonadati</taxon>
        <taxon>Pseudomonadota</taxon>
        <taxon>Gammaproteobacteria</taxon>
        <taxon>Moraxellales</taxon>
        <taxon>Moraxellaceae</taxon>
        <taxon>Acinetobacter</taxon>
    </lineage>
</organism>
<feature type="domain" description="HTH cro/C1-type" evidence="1">
    <location>
        <begin position="12"/>
        <end position="61"/>
    </location>
</feature>
<dbReference type="SUPFAM" id="SSF47413">
    <property type="entry name" value="lambda repressor-like DNA-binding domains"/>
    <property type="match status" value="1"/>
</dbReference>
<dbReference type="GO" id="GO:0003677">
    <property type="term" value="F:DNA binding"/>
    <property type="evidence" value="ECO:0007669"/>
    <property type="project" value="InterPro"/>
</dbReference>
<dbReference type="RefSeq" id="WP_130168660.1">
    <property type="nucleotide sequence ID" value="NZ_SGSQ01000018.1"/>
</dbReference>
<dbReference type="PANTHER" id="PTHR37301">
    <property type="entry name" value="DNA-BINDING PROTEIN-RELATED"/>
    <property type="match status" value="1"/>
</dbReference>
<evidence type="ECO:0000259" key="1">
    <source>
        <dbReference type="PROSITE" id="PS50943"/>
    </source>
</evidence>
<proteinExistence type="predicted"/>
<comment type="caution">
    <text evidence="2">The sequence shown here is derived from an EMBL/GenBank/DDBJ whole genome shotgun (WGS) entry which is preliminary data.</text>
</comment>
<dbReference type="CDD" id="cd00093">
    <property type="entry name" value="HTH_XRE"/>
    <property type="match status" value="1"/>
</dbReference>
<name>A0A4Q7AHF1_9GAMM</name>
<dbReference type="PROSITE" id="PS50943">
    <property type="entry name" value="HTH_CROC1"/>
    <property type="match status" value="1"/>
</dbReference>
<dbReference type="AlphaFoldDB" id="A0A4Q7AHF1"/>
<dbReference type="Proteomes" id="UP000293863">
    <property type="component" value="Unassembled WGS sequence"/>
</dbReference>
<accession>A0A4Q7AHF1</accession>
<evidence type="ECO:0000313" key="2">
    <source>
        <dbReference type="EMBL" id="RZG45328.1"/>
    </source>
</evidence>
<dbReference type="PANTHER" id="PTHR37301:SF1">
    <property type="entry name" value="DNA-BINDING PROTEIN"/>
    <property type="match status" value="1"/>
</dbReference>
<dbReference type="InterPro" id="IPR010982">
    <property type="entry name" value="Lambda_DNA-bd_dom_sf"/>
</dbReference>
<dbReference type="InterPro" id="IPR001387">
    <property type="entry name" value="Cro/C1-type_HTH"/>
</dbReference>
<dbReference type="EMBL" id="SGSQ01000018">
    <property type="protein sequence ID" value="RZG45328.1"/>
    <property type="molecule type" value="Genomic_DNA"/>
</dbReference>
<reference evidence="2 3" key="1">
    <citation type="submission" date="2019-02" db="EMBL/GenBank/DDBJ databases">
        <title>The Batch Genome Submission of Acinetobacter spp. strains.</title>
        <authorList>
            <person name="Qin J."/>
            <person name="Hu Y."/>
            <person name="Ye H."/>
            <person name="Wei L."/>
            <person name="Feng Y."/>
            <person name="Zong Z."/>
        </authorList>
    </citation>
    <scope>NUCLEOTIDE SEQUENCE [LARGE SCALE GENOMIC DNA]</scope>
    <source>
        <strain evidence="2 3">WCHAW060049</strain>
    </source>
</reference>